<comment type="similarity">
    <text evidence="1 7">Belongs to the glycosyl hydrolase 4 family.</text>
</comment>
<evidence type="ECO:0000256" key="5">
    <source>
        <dbReference type="ARBA" id="ARBA00023211"/>
    </source>
</evidence>
<dbReference type="SUPFAM" id="SSF56327">
    <property type="entry name" value="LDH C-terminal domain-like"/>
    <property type="match status" value="1"/>
</dbReference>
<dbReference type="InterPro" id="IPR001088">
    <property type="entry name" value="Glyco_hydro_4"/>
</dbReference>
<name>A0ABV5I755_9ACTN</name>
<sequence length="419" mass="44723">MKLAVVGGGSTYTPELIDGFARLRDELPVTEIALVDPDPSRLELVSGMSRRMLAHAGHPARVLATSSVAEGVAGAQVVLFQLRVGGQAARNVDETLPLRCGCVGQETTGAGGLAKALRTVPVVLELAETVRREAPDAWIIDFTNPVGIVTRALLDAGHRAIGLCNVAIGFQRHFAEGLGVDPARLTLGHVGLNHLSWERAVYLDGRDVLPEIIERGGEEIAAALGLRLELIRRLGAVPSYYLRYFYAHDAVVSEQRAKPSRAAEVAEMERRLLEMYGDPSVVTKPELLAQRGGAFYSESAVALIASLLGDRGDTQVVNVRNRGTLPFLDDDAVIEVPAAITAAGAAPLPMPPVEPLYAGLIAHVSAYETLALEAARQGGADRVRDALLAHPLIGQDEIAEELTGLLLEANRAHLPWTVD</sequence>
<dbReference type="Pfam" id="PF02056">
    <property type="entry name" value="Glyco_hydro_4"/>
    <property type="match status" value="1"/>
</dbReference>
<evidence type="ECO:0000313" key="9">
    <source>
        <dbReference type="EMBL" id="MFB9199968.1"/>
    </source>
</evidence>
<dbReference type="PANTHER" id="PTHR32092:SF5">
    <property type="entry name" value="6-PHOSPHO-BETA-GLUCOSIDASE"/>
    <property type="match status" value="1"/>
</dbReference>
<reference evidence="9 10" key="1">
    <citation type="submission" date="2024-09" db="EMBL/GenBank/DDBJ databases">
        <authorList>
            <person name="Sun Q."/>
            <person name="Mori K."/>
        </authorList>
    </citation>
    <scope>NUCLEOTIDE SEQUENCE [LARGE SCALE GENOMIC DNA]</scope>
    <source>
        <strain evidence="9 10">CCM 3426</strain>
    </source>
</reference>
<evidence type="ECO:0000256" key="1">
    <source>
        <dbReference type="ARBA" id="ARBA00010141"/>
    </source>
</evidence>
<dbReference type="InterPro" id="IPR015955">
    <property type="entry name" value="Lactate_DH/Glyco_Ohase_4_C"/>
</dbReference>
<proteinExistence type="inferred from homology"/>
<keyword evidence="3 7" id="KW-0378">Hydrolase</keyword>
<accession>A0ABV5I755</accession>
<comment type="cofactor">
    <cofactor evidence="7">
        <name>NAD(+)</name>
        <dbReference type="ChEBI" id="CHEBI:57540"/>
    </cofactor>
    <text evidence="7">Binds 1 NAD(+) per subunit.</text>
</comment>
<dbReference type="EC" id="3.2.1.86" evidence="9"/>
<dbReference type="InterPro" id="IPR022616">
    <property type="entry name" value="Glyco_hydro_4_C"/>
</dbReference>
<keyword evidence="2" id="KW-0479">Metal-binding</keyword>
<keyword evidence="10" id="KW-1185">Reference proteome</keyword>
<keyword evidence="4 7" id="KW-0520">NAD</keyword>
<dbReference type="PRINTS" id="PR00732">
    <property type="entry name" value="GLHYDRLASE4"/>
</dbReference>
<organism evidence="9 10">
    <name type="scientific">Nonomuraea spiralis</name>
    <dbReference type="NCBI Taxonomy" id="46182"/>
    <lineage>
        <taxon>Bacteria</taxon>
        <taxon>Bacillati</taxon>
        <taxon>Actinomycetota</taxon>
        <taxon>Actinomycetes</taxon>
        <taxon>Streptosporangiales</taxon>
        <taxon>Streptosporangiaceae</taxon>
        <taxon>Nonomuraea</taxon>
    </lineage>
</organism>
<dbReference type="Gene3D" id="3.90.110.10">
    <property type="entry name" value="Lactate dehydrogenase/glycoside hydrolase, family 4, C-terminal"/>
    <property type="match status" value="1"/>
</dbReference>
<dbReference type="InterPro" id="IPR036291">
    <property type="entry name" value="NAD(P)-bd_dom_sf"/>
</dbReference>
<gene>
    <name evidence="9" type="ORF">ACFFV7_02080</name>
</gene>
<dbReference type="RefSeq" id="WP_189645602.1">
    <property type="nucleotide sequence ID" value="NZ_BMRC01000001.1"/>
</dbReference>
<evidence type="ECO:0000256" key="6">
    <source>
        <dbReference type="ARBA" id="ARBA00023295"/>
    </source>
</evidence>
<evidence type="ECO:0000256" key="3">
    <source>
        <dbReference type="ARBA" id="ARBA00022801"/>
    </source>
</evidence>
<evidence type="ECO:0000256" key="4">
    <source>
        <dbReference type="ARBA" id="ARBA00023027"/>
    </source>
</evidence>
<dbReference type="Proteomes" id="UP001589647">
    <property type="component" value="Unassembled WGS sequence"/>
</dbReference>
<evidence type="ECO:0000313" key="10">
    <source>
        <dbReference type="Proteomes" id="UP001589647"/>
    </source>
</evidence>
<dbReference type="SUPFAM" id="SSF51735">
    <property type="entry name" value="NAD(P)-binding Rossmann-fold domains"/>
    <property type="match status" value="1"/>
</dbReference>
<feature type="domain" description="Glycosyl hydrolase family 4 C-terminal" evidence="8">
    <location>
        <begin position="190"/>
        <end position="393"/>
    </location>
</feature>
<dbReference type="Gene3D" id="3.40.50.720">
    <property type="entry name" value="NAD(P)-binding Rossmann-like Domain"/>
    <property type="match status" value="1"/>
</dbReference>
<dbReference type="EMBL" id="JBHMEI010000001">
    <property type="protein sequence ID" value="MFB9199968.1"/>
    <property type="molecule type" value="Genomic_DNA"/>
</dbReference>
<evidence type="ECO:0000256" key="7">
    <source>
        <dbReference type="RuleBase" id="RU361152"/>
    </source>
</evidence>
<dbReference type="GO" id="GO:0008706">
    <property type="term" value="F:6-phospho-beta-glucosidase activity"/>
    <property type="evidence" value="ECO:0007669"/>
    <property type="project" value="UniProtKB-EC"/>
</dbReference>
<dbReference type="CDD" id="cd05296">
    <property type="entry name" value="GH4_P_beta_glucosidase"/>
    <property type="match status" value="1"/>
</dbReference>
<evidence type="ECO:0000259" key="8">
    <source>
        <dbReference type="Pfam" id="PF11975"/>
    </source>
</evidence>
<comment type="caution">
    <text evidence="9">The sequence shown here is derived from an EMBL/GenBank/DDBJ whole genome shotgun (WGS) entry which is preliminary data.</text>
</comment>
<evidence type="ECO:0000256" key="2">
    <source>
        <dbReference type="ARBA" id="ARBA00022723"/>
    </source>
</evidence>
<protein>
    <submittedName>
        <fullName evidence="9">6-phospho-beta-glucosidase</fullName>
        <ecNumber evidence="9">3.2.1.86</ecNumber>
    </submittedName>
</protein>
<keyword evidence="5" id="KW-0464">Manganese</keyword>
<dbReference type="PANTHER" id="PTHR32092">
    <property type="entry name" value="6-PHOSPHO-BETA-GLUCOSIDASE-RELATED"/>
    <property type="match status" value="1"/>
</dbReference>
<keyword evidence="6 7" id="KW-0326">Glycosidase</keyword>
<dbReference type="Pfam" id="PF11975">
    <property type="entry name" value="Glyco_hydro_4C"/>
    <property type="match status" value="1"/>
</dbReference>